<name>A0ABT5XPL6_9FLAO</name>
<dbReference type="RefSeq" id="WP_275649794.1">
    <property type="nucleotide sequence ID" value="NZ_JARFVA010000003.1"/>
</dbReference>
<dbReference type="Proteomes" id="UP001217083">
    <property type="component" value="Unassembled WGS sequence"/>
</dbReference>
<protein>
    <recommendedName>
        <fullName evidence="4">Macroglobulin domain-containing protein</fullName>
    </recommendedName>
</protein>
<proteinExistence type="predicted"/>
<evidence type="ECO:0008006" key="4">
    <source>
        <dbReference type="Google" id="ProtNLM"/>
    </source>
</evidence>
<sequence length="574" mass="65755">MPKKYLLNITAFFLFVAAFGQKDAAYSNLTNGIGTEGVYVHYNTNLLFSGEYLNFKLYALSKINQSLSTASKMAYVELLDESGERKIIQKVKLIDGMGQGDIFIPTNLDSGYYTLVAYTAYMKNWSTETFYSDELIILNPYTNDQEIFWGDKSLSGNNASGSTGTITDTSLELVLNKALFGTREKVELELVPTSNYKGNYSISVRKVYKDLDYGERTSPRDYTKKFTAIDPNPTGAEHLPELRGEIIKGEISSKDGLETTNKKVVFSLPGEAYEYRMVSTDSDGVFMFSLDSENLDTESLFQVWGADKEHYSVTIDDVPEIKYANKTSKHFVLDREMKDVIEKRSTHNQIENAYFNSKPDTVLINNNFIPLYGKRFFEYVLDEYTRFPTFRETLVEIVDNAWIANNDDGKQNIFVRDFEATNMDVGYSPLVIVDGIVIQEHEDLINYDIKRVKAIRIARDQFVVGGQIFQGVFDVETFDADFAANYQKGYLYGIELLRPEPQKKYFKQDYSSDRFAEIPDFRHQLLWQPNFALEDSTIALEFYTSDLEGEFEVVVEGFTEQMQPVKVVKRFNVQ</sequence>
<evidence type="ECO:0000313" key="2">
    <source>
        <dbReference type="EMBL" id="MDF0707838.1"/>
    </source>
</evidence>
<organism evidence="2 3">
    <name type="scientific">Flagellimonas okinawensis</name>
    <dbReference type="NCBI Taxonomy" id="3031324"/>
    <lineage>
        <taxon>Bacteria</taxon>
        <taxon>Pseudomonadati</taxon>
        <taxon>Bacteroidota</taxon>
        <taxon>Flavobacteriia</taxon>
        <taxon>Flavobacteriales</taxon>
        <taxon>Flavobacteriaceae</taxon>
        <taxon>Flagellimonas</taxon>
    </lineage>
</organism>
<evidence type="ECO:0000313" key="3">
    <source>
        <dbReference type="Proteomes" id="UP001217083"/>
    </source>
</evidence>
<comment type="caution">
    <text evidence="2">The sequence shown here is derived from an EMBL/GenBank/DDBJ whole genome shotgun (WGS) entry which is preliminary data.</text>
</comment>
<gene>
    <name evidence="2" type="ORF">PY091_11470</name>
</gene>
<keyword evidence="3" id="KW-1185">Reference proteome</keyword>
<feature type="signal peptide" evidence="1">
    <location>
        <begin position="1"/>
        <end position="24"/>
    </location>
</feature>
<keyword evidence="1" id="KW-0732">Signal</keyword>
<feature type="chain" id="PRO_5047137747" description="Macroglobulin domain-containing protein" evidence="1">
    <location>
        <begin position="25"/>
        <end position="574"/>
    </location>
</feature>
<evidence type="ECO:0000256" key="1">
    <source>
        <dbReference type="SAM" id="SignalP"/>
    </source>
</evidence>
<reference evidence="2 3" key="1">
    <citation type="submission" date="2023-03" db="EMBL/GenBank/DDBJ databases">
        <title>Muricauda XX sp. nov. and Muricauda XXX sp. nov., two novel species isolated from Okinawa Trough.</title>
        <authorList>
            <person name="Cao W."/>
            <person name="Deng X."/>
        </authorList>
    </citation>
    <scope>NUCLEOTIDE SEQUENCE [LARGE SCALE GENOMIC DNA]</scope>
    <source>
        <strain evidence="2 3">81s02</strain>
    </source>
</reference>
<accession>A0ABT5XPL6</accession>
<dbReference type="EMBL" id="JARFVA010000003">
    <property type="protein sequence ID" value="MDF0707838.1"/>
    <property type="molecule type" value="Genomic_DNA"/>
</dbReference>